<comment type="caution">
    <text evidence="3">The sequence shown here is derived from an EMBL/GenBank/DDBJ whole genome shotgun (WGS) entry which is preliminary data.</text>
</comment>
<feature type="coiled-coil region" evidence="1">
    <location>
        <begin position="54"/>
        <end position="92"/>
    </location>
</feature>
<feature type="region of interest" description="Disordered" evidence="2">
    <location>
        <begin position="356"/>
        <end position="602"/>
    </location>
</feature>
<dbReference type="Proteomes" id="UP001221757">
    <property type="component" value="Unassembled WGS sequence"/>
</dbReference>
<gene>
    <name evidence="3" type="ORF">B0H17DRAFT_528620</name>
</gene>
<name>A0AAD7GYB6_MYCRO</name>
<evidence type="ECO:0000313" key="4">
    <source>
        <dbReference type="Proteomes" id="UP001221757"/>
    </source>
</evidence>
<accession>A0AAD7GYB6</accession>
<evidence type="ECO:0000313" key="3">
    <source>
        <dbReference type="EMBL" id="KAJ7707707.1"/>
    </source>
</evidence>
<evidence type="ECO:0000256" key="1">
    <source>
        <dbReference type="SAM" id="Coils"/>
    </source>
</evidence>
<sequence length="645" mass="71431">MGLDWTGLHWQASALRTPSRDAKHFMSRVGGPVANGASRASGVPSMAASYNPHIDDLVQRKRTLEHTNKKLTDEVALEADRHKREVKDLQTQWHEERLSWREGCNRLISCHHLAHLRLSAKLSTAEAALLKEMELCRQEKVARLHRDFQITMFRIREAELDAQVEDLEDALQEARRGQSSHFSELEDRINSQKEEIGSLEEEKTAAENELLQLRESYSRLQVSAESAKTKLERVTLQFDGAQTTNAELERKNDELKRANADIKRQLDRWQNLETKGGEEVETLRKQRIDLEVDVKALEGRLEKKEAELHKAKTKVAQFKDNIGEFERYINERRDEMKDVESQLAKAKKQIERLQIDLDAERAARPTSPLKSSPTVSEDEVADGFTEVPPPSSPVQPPSKKPRSKSGAVAPSKNGRNKPAAEPVAGPSNAVDSDIEEVPGPQERLRTKTKGQGADTDGSKKPKAKPRSTTVGRDSGESEDDARVTKKGKAKAVEEVDDSDSVVPQKESSRPKTAVRGKRKRDETAAGSSKRASSELPVVERPKPNKPRSKAAGGGRAAGVQPRGTTVVSDDESDEPARKKKKRTIGIFPANSQPTSFNFLTTGDTGGIEIPTVLSPVRPSDVVPSRSNSMIGRVASGLLGSFGRRN</sequence>
<proteinExistence type="predicted"/>
<dbReference type="SUPFAM" id="SSF57997">
    <property type="entry name" value="Tropomyosin"/>
    <property type="match status" value="1"/>
</dbReference>
<dbReference type="AlphaFoldDB" id="A0AAD7GYB6"/>
<feature type="compositionally biased region" description="Polar residues" evidence="2">
    <location>
        <begin position="589"/>
        <end position="602"/>
    </location>
</feature>
<feature type="compositionally biased region" description="Pro residues" evidence="2">
    <location>
        <begin position="387"/>
        <end position="398"/>
    </location>
</feature>
<organism evidence="3 4">
    <name type="scientific">Mycena rosella</name>
    <name type="common">Pink bonnet</name>
    <name type="synonym">Agaricus rosellus</name>
    <dbReference type="NCBI Taxonomy" id="1033263"/>
    <lineage>
        <taxon>Eukaryota</taxon>
        <taxon>Fungi</taxon>
        <taxon>Dikarya</taxon>
        <taxon>Basidiomycota</taxon>
        <taxon>Agaricomycotina</taxon>
        <taxon>Agaricomycetes</taxon>
        <taxon>Agaricomycetidae</taxon>
        <taxon>Agaricales</taxon>
        <taxon>Marasmiineae</taxon>
        <taxon>Mycenaceae</taxon>
        <taxon>Mycena</taxon>
    </lineage>
</organism>
<dbReference type="Gene3D" id="6.10.250.3110">
    <property type="match status" value="1"/>
</dbReference>
<protein>
    <submittedName>
        <fullName evidence="3">Uncharacterized protein</fullName>
    </submittedName>
</protein>
<dbReference type="EMBL" id="JARKIE010000005">
    <property type="protein sequence ID" value="KAJ7707707.1"/>
    <property type="molecule type" value="Genomic_DNA"/>
</dbReference>
<keyword evidence="1" id="KW-0175">Coiled coil</keyword>
<reference evidence="3" key="1">
    <citation type="submission" date="2023-03" db="EMBL/GenBank/DDBJ databases">
        <title>Massive genome expansion in bonnet fungi (Mycena s.s.) driven by repeated elements and novel gene families across ecological guilds.</title>
        <authorList>
            <consortium name="Lawrence Berkeley National Laboratory"/>
            <person name="Harder C.B."/>
            <person name="Miyauchi S."/>
            <person name="Viragh M."/>
            <person name="Kuo A."/>
            <person name="Thoen E."/>
            <person name="Andreopoulos B."/>
            <person name="Lu D."/>
            <person name="Skrede I."/>
            <person name="Drula E."/>
            <person name="Henrissat B."/>
            <person name="Morin E."/>
            <person name="Kohler A."/>
            <person name="Barry K."/>
            <person name="LaButti K."/>
            <person name="Morin E."/>
            <person name="Salamov A."/>
            <person name="Lipzen A."/>
            <person name="Mereny Z."/>
            <person name="Hegedus B."/>
            <person name="Baldrian P."/>
            <person name="Stursova M."/>
            <person name="Weitz H."/>
            <person name="Taylor A."/>
            <person name="Grigoriev I.V."/>
            <person name="Nagy L.G."/>
            <person name="Martin F."/>
            <person name="Kauserud H."/>
        </authorList>
    </citation>
    <scope>NUCLEOTIDE SEQUENCE</scope>
    <source>
        <strain evidence="3">CBHHK067</strain>
    </source>
</reference>
<evidence type="ECO:0000256" key="2">
    <source>
        <dbReference type="SAM" id="MobiDB-lite"/>
    </source>
</evidence>
<keyword evidence="4" id="KW-1185">Reference proteome</keyword>